<feature type="coiled-coil region" evidence="6">
    <location>
        <begin position="511"/>
        <end position="633"/>
    </location>
</feature>
<dbReference type="GO" id="GO:0032051">
    <property type="term" value="F:clathrin light chain binding"/>
    <property type="evidence" value="ECO:0007669"/>
    <property type="project" value="TreeGrafter"/>
</dbReference>
<evidence type="ECO:0000256" key="6">
    <source>
        <dbReference type="SAM" id="Coils"/>
    </source>
</evidence>
<keyword evidence="11" id="KW-1185">Reference proteome</keyword>
<name>A0A0L6VA81_9BASI</name>
<dbReference type="Pfam" id="PF07651">
    <property type="entry name" value="ANTH"/>
    <property type="match status" value="2"/>
</dbReference>
<dbReference type="GO" id="GO:0007015">
    <property type="term" value="P:actin filament organization"/>
    <property type="evidence" value="ECO:0007669"/>
    <property type="project" value="TreeGrafter"/>
</dbReference>
<dbReference type="OrthoDB" id="10262320at2759"/>
<reference evidence="10 11" key="1">
    <citation type="submission" date="2015-08" db="EMBL/GenBank/DDBJ databases">
        <title>Next Generation Sequencing and Analysis of the Genome of Puccinia sorghi L Schw, the Causal Agent of Maize Common Rust.</title>
        <authorList>
            <person name="Rochi L."/>
            <person name="Burguener G."/>
            <person name="Darino M."/>
            <person name="Turjanski A."/>
            <person name="Kreff E."/>
            <person name="Dieguez M.J."/>
            <person name="Sacco F."/>
        </authorList>
    </citation>
    <scope>NUCLEOTIDE SEQUENCE [LARGE SCALE GENOMIC DNA]</scope>
    <source>
        <strain evidence="10 11">RO10H11247</strain>
    </source>
</reference>
<dbReference type="GO" id="GO:0043325">
    <property type="term" value="F:phosphatidylinositol-3,4-bisphosphate binding"/>
    <property type="evidence" value="ECO:0007669"/>
    <property type="project" value="TreeGrafter"/>
</dbReference>
<dbReference type="SMART" id="SM00273">
    <property type="entry name" value="ENTH"/>
    <property type="match status" value="1"/>
</dbReference>
<keyword evidence="5" id="KW-0812">Transmembrane</keyword>
<keyword evidence="4" id="KW-0009">Actin-binding</keyword>
<dbReference type="Proteomes" id="UP000037035">
    <property type="component" value="Unassembled WGS sequence"/>
</dbReference>
<feature type="domain" description="ENTH" evidence="8">
    <location>
        <begin position="58"/>
        <end position="187"/>
    </location>
</feature>
<evidence type="ECO:0000256" key="1">
    <source>
        <dbReference type="ARBA" id="ARBA00004496"/>
    </source>
</evidence>
<dbReference type="PROSITE" id="PS50942">
    <property type="entry name" value="ENTH"/>
    <property type="match status" value="1"/>
</dbReference>
<accession>A0A0L6VA81</accession>
<feature type="coiled-coil region" evidence="6">
    <location>
        <begin position="387"/>
        <end position="414"/>
    </location>
</feature>
<dbReference type="GO" id="GO:0048268">
    <property type="term" value="P:clathrin coat assembly"/>
    <property type="evidence" value="ECO:0007669"/>
    <property type="project" value="TreeGrafter"/>
</dbReference>
<keyword evidence="3" id="KW-0963">Cytoplasm</keyword>
<feature type="compositionally biased region" description="Basic and acidic residues" evidence="7">
    <location>
        <begin position="362"/>
        <end position="372"/>
    </location>
</feature>
<evidence type="ECO:0000256" key="2">
    <source>
        <dbReference type="ARBA" id="ARBA00010135"/>
    </source>
</evidence>
<evidence type="ECO:0000259" key="8">
    <source>
        <dbReference type="PROSITE" id="PS50942"/>
    </source>
</evidence>
<dbReference type="Pfam" id="PF01608">
    <property type="entry name" value="I_LWEQ"/>
    <property type="match status" value="1"/>
</dbReference>
<dbReference type="VEuPathDB" id="FungiDB:VP01_2095g1"/>
<keyword evidence="6" id="KW-0175">Coiled coil</keyword>
<dbReference type="Gene3D" id="1.25.40.90">
    <property type="match status" value="1"/>
</dbReference>
<dbReference type="PANTHER" id="PTHR10407:SF15">
    <property type="entry name" value="HUNTINGTIN INTERACTING PROTEIN 1"/>
    <property type="match status" value="1"/>
</dbReference>
<dbReference type="GO" id="GO:0030136">
    <property type="term" value="C:clathrin-coated vesicle"/>
    <property type="evidence" value="ECO:0007669"/>
    <property type="project" value="TreeGrafter"/>
</dbReference>
<dbReference type="InterPro" id="IPR035964">
    <property type="entry name" value="I/LWEQ_dom_sf"/>
</dbReference>
<evidence type="ECO:0008006" key="12">
    <source>
        <dbReference type="Google" id="ProtNLM"/>
    </source>
</evidence>
<dbReference type="InterPro" id="IPR013809">
    <property type="entry name" value="ENTH"/>
</dbReference>
<dbReference type="InterPro" id="IPR011417">
    <property type="entry name" value="ANTH_dom"/>
</dbReference>
<dbReference type="PANTHER" id="PTHR10407">
    <property type="entry name" value="HUNTINGTIN INTERACTING PROTEIN 1"/>
    <property type="match status" value="1"/>
</dbReference>
<dbReference type="STRING" id="27349.A0A0L6VA81"/>
<dbReference type="CDD" id="cd17007">
    <property type="entry name" value="ANTH_N_Sla2p"/>
    <property type="match status" value="1"/>
</dbReference>
<evidence type="ECO:0000313" key="10">
    <source>
        <dbReference type="EMBL" id="KNZ57701.1"/>
    </source>
</evidence>
<evidence type="ECO:0000256" key="3">
    <source>
        <dbReference type="ARBA" id="ARBA00022490"/>
    </source>
</evidence>
<dbReference type="FunFam" id="1.25.40.90:FF:000021">
    <property type="entry name" value="Cytoskeleton assembly control protein Sla2"/>
    <property type="match status" value="1"/>
</dbReference>
<dbReference type="AlphaFoldDB" id="A0A0L6VA81"/>
<feature type="region of interest" description="Disordered" evidence="7">
    <location>
        <begin position="350"/>
        <end position="385"/>
    </location>
</feature>
<organism evidence="10 11">
    <name type="scientific">Puccinia sorghi</name>
    <dbReference type="NCBI Taxonomy" id="27349"/>
    <lineage>
        <taxon>Eukaryota</taxon>
        <taxon>Fungi</taxon>
        <taxon>Dikarya</taxon>
        <taxon>Basidiomycota</taxon>
        <taxon>Pucciniomycotina</taxon>
        <taxon>Pucciniomycetes</taxon>
        <taxon>Pucciniales</taxon>
        <taxon>Pucciniaceae</taxon>
        <taxon>Puccinia</taxon>
    </lineage>
</organism>
<dbReference type="SUPFAM" id="SSF48464">
    <property type="entry name" value="ENTH/VHS domain"/>
    <property type="match status" value="1"/>
</dbReference>
<evidence type="ECO:0000256" key="4">
    <source>
        <dbReference type="ARBA" id="ARBA00023203"/>
    </source>
</evidence>
<gene>
    <name evidence="10" type="ORF">VP01_2095g1</name>
</gene>
<comment type="caution">
    <text evidence="5">Lacks conserved residue(s) required for the propagation of feature annotation.</text>
</comment>
<dbReference type="GO" id="GO:0030479">
    <property type="term" value="C:actin cortical patch"/>
    <property type="evidence" value="ECO:0007669"/>
    <property type="project" value="TreeGrafter"/>
</dbReference>
<keyword evidence="5" id="KW-0472">Membrane</keyword>
<feature type="transmembrane region" description="Helical" evidence="5">
    <location>
        <begin position="1060"/>
        <end position="1081"/>
    </location>
</feature>
<dbReference type="PROSITE" id="PS50945">
    <property type="entry name" value="I_LWEQ"/>
    <property type="match status" value="1"/>
</dbReference>
<sequence length="1092" mass="123637">KHSSWNPIHVQYARKVRRITTFRLKNLEKCSAVGGGQQPTILLSYREETKHFPTRPVDRDKAEAELTLNIKKATSPEESAPKQKHVRKCIVYTWDYHTSNSIWTGLRVQPILSDEVQTFKALIMVHKVLQEGHPITLREGHQQAGWLETCARTIGHDGMRGYGALIRAYVSTILAKLRFHRQHPEFNGLFEYEEYISLKNIDDPNEGYKAFTINDLMNLQDQIDSFQKLIFAHFRGSTNNECRISALVPQVKESYGIYRFITSMLRAMHRREFGCDCQKPFDQLRPVLFQQEAKKSITAHLCLGTDGMDALQPLRERFNAQHQNLRRFYYECSNLKYLTGLINVPKLPQEPPNLINGGDAPELPRRPAKTPDIKPPPPKPETPAPDIAEQARMLKEYEEKQALLQAERDSEARRQLELQAKQQRDFEEMQRMQAERERMAQEDLMRQQMAGMAAENEIMLVQQNINAQLASKDEMMNSLQDQVTLWRNKYEALAKLYSQLRTEHLDMLSKFKAMQLKANSAQEAIDRMERMERDMKSKNLELADMILIISIRRAQKDELERLKRDLRFAEERAEDASRSRSSETSNVIAKYNRQLNELEDDLQVSLKSNEHRIAELQRLLDEKTLEASRIADEKDQELLILQEGMDSTIRQMNEMTLNQGDTDQALNAQIDNLILDNQKKLNAIIDSIIHACIQRIEDAIYELESSMHPGNETATPEYTLSLIEKTQTAAMEFSAVFGLHIDGAPGGEHVEVIKTANSMAICLAEVLVNTKGITRFASNDDAVESMARVGKESGDVAIRFFNSLMSYRLGVIPLSSRKQVVVKGNGEVSTSLQHLSSTVERLIPKGAKDLSKTTGEIGELVEKEMTMAARAIEEATKRLEMLMSRPKNDKHTAVEIQVHDAILAASLAIANAIARLIAAATESQAEIVAQGKGSSSAQAFYKRNNRWTEGLISAAKQVAYSTTLLIETADGVISGTHSLEQLIVASNEVAAATAQLVQASRVKAELMSRTQVKLEVAAKAVTDACKALVKQVKSISAKSMEMKDQHDYQNMPTHEFKVRMSHLIIFFFTAPQTILTFFLLLSRAGYHTEDTV</sequence>
<evidence type="ECO:0000256" key="7">
    <source>
        <dbReference type="SAM" id="MobiDB-lite"/>
    </source>
</evidence>
<dbReference type="SMART" id="SM00307">
    <property type="entry name" value="ILWEQ"/>
    <property type="match status" value="1"/>
</dbReference>
<dbReference type="EMBL" id="LAVV01006943">
    <property type="protein sequence ID" value="KNZ57701.1"/>
    <property type="molecule type" value="Genomic_DNA"/>
</dbReference>
<evidence type="ECO:0000313" key="11">
    <source>
        <dbReference type="Proteomes" id="UP000037035"/>
    </source>
</evidence>
<comment type="similarity">
    <text evidence="2">Belongs to the SLA2 family.</text>
</comment>
<comment type="caution">
    <text evidence="10">The sequence shown here is derived from an EMBL/GenBank/DDBJ whole genome shotgun (WGS) entry which is preliminary data.</text>
</comment>
<dbReference type="GO" id="GO:0080025">
    <property type="term" value="F:phosphatidylinositol-3,5-bisphosphate binding"/>
    <property type="evidence" value="ECO:0007669"/>
    <property type="project" value="TreeGrafter"/>
</dbReference>
<feature type="non-terminal residue" evidence="10">
    <location>
        <position position="1"/>
    </location>
</feature>
<dbReference type="GO" id="GO:0006897">
    <property type="term" value="P:endocytosis"/>
    <property type="evidence" value="ECO:0007669"/>
    <property type="project" value="InterPro"/>
</dbReference>
<dbReference type="GO" id="GO:0035615">
    <property type="term" value="F:clathrin adaptor activity"/>
    <property type="evidence" value="ECO:0007669"/>
    <property type="project" value="TreeGrafter"/>
</dbReference>
<feature type="compositionally biased region" description="Pro residues" evidence="7">
    <location>
        <begin position="373"/>
        <end position="383"/>
    </location>
</feature>
<dbReference type="Gene3D" id="1.20.1410.10">
    <property type="entry name" value="I/LWEQ domain"/>
    <property type="match status" value="1"/>
</dbReference>
<keyword evidence="5" id="KW-1133">Transmembrane helix</keyword>
<protein>
    <recommendedName>
        <fullName evidence="12">Cytoskeleton assembly control protein</fullName>
    </recommendedName>
</protein>
<dbReference type="GO" id="GO:0051015">
    <property type="term" value="F:actin filament binding"/>
    <property type="evidence" value="ECO:0007669"/>
    <property type="project" value="TreeGrafter"/>
</dbReference>
<evidence type="ECO:0000259" key="9">
    <source>
        <dbReference type="PROSITE" id="PS50945"/>
    </source>
</evidence>
<evidence type="ECO:0000256" key="5">
    <source>
        <dbReference type="PROSITE-ProRule" id="PRU00243"/>
    </source>
</evidence>
<dbReference type="SUPFAM" id="SSF109885">
    <property type="entry name" value="I/LWEQ domain"/>
    <property type="match status" value="1"/>
</dbReference>
<comment type="subcellular location">
    <subcellularLocation>
        <location evidence="1">Cytoplasm</location>
    </subcellularLocation>
</comment>
<dbReference type="InterPro" id="IPR002558">
    <property type="entry name" value="ILWEQ_dom"/>
</dbReference>
<dbReference type="InterPro" id="IPR030224">
    <property type="entry name" value="Sla2_fam"/>
</dbReference>
<dbReference type="InterPro" id="IPR008942">
    <property type="entry name" value="ENTH_VHS"/>
</dbReference>
<feature type="domain" description="I/LWEQ" evidence="9">
    <location>
        <begin position="849"/>
        <end position="1092"/>
    </location>
</feature>
<proteinExistence type="inferred from homology"/>